<dbReference type="Proteomes" id="UP001176940">
    <property type="component" value="Unassembled WGS sequence"/>
</dbReference>
<comment type="caution">
    <text evidence="2">The sequence shown here is derived from an EMBL/GenBank/DDBJ whole genome shotgun (WGS) entry which is preliminary data.</text>
</comment>
<evidence type="ECO:0000313" key="2">
    <source>
        <dbReference type="EMBL" id="CAJ0963004.1"/>
    </source>
</evidence>
<evidence type="ECO:0000256" key="1">
    <source>
        <dbReference type="SAM" id="MobiDB-lite"/>
    </source>
</evidence>
<evidence type="ECO:0000313" key="3">
    <source>
        <dbReference type="Proteomes" id="UP001176940"/>
    </source>
</evidence>
<proteinExistence type="predicted"/>
<gene>
    <name evidence="2" type="ORF">RIMI_LOCUS18467357</name>
</gene>
<accession>A0ABN9MD47</accession>
<reference evidence="2" key="1">
    <citation type="submission" date="2023-07" db="EMBL/GenBank/DDBJ databases">
        <authorList>
            <person name="Stuckert A."/>
        </authorList>
    </citation>
    <scope>NUCLEOTIDE SEQUENCE</scope>
</reference>
<keyword evidence="3" id="KW-1185">Reference proteome</keyword>
<sequence>MASVSSVPFGFHCETKYVVLSYLGFRLQEAPSTAGAGARQTPTTAGTGELDKTDIEEELKKLEEEIAA</sequence>
<organism evidence="2 3">
    <name type="scientific">Ranitomeya imitator</name>
    <name type="common">mimic poison frog</name>
    <dbReference type="NCBI Taxonomy" id="111125"/>
    <lineage>
        <taxon>Eukaryota</taxon>
        <taxon>Metazoa</taxon>
        <taxon>Chordata</taxon>
        <taxon>Craniata</taxon>
        <taxon>Vertebrata</taxon>
        <taxon>Euteleostomi</taxon>
        <taxon>Amphibia</taxon>
        <taxon>Batrachia</taxon>
        <taxon>Anura</taxon>
        <taxon>Neobatrachia</taxon>
        <taxon>Hyloidea</taxon>
        <taxon>Dendrobatidae</taxon>
        <taxon>Dendrobatinae</taxon>
        <taxon>Ranitomeya</taxon>
    </lineage>
</organism>
<dbReference type="EMBL" id="CAUEEQ010056400">
    <property type="protein sequence ID" value="CAJ0963004.1"/>
    <property type="molecule type" value="Genomic_DNA"/>
</dbReference>
<name>A0ABN9MD47_9NEOB</name>
<feature type="non-terminal residue" evidence="2">
    <location>
        <position position="68"/>
    </location>
</feature>
<protein>
    <submittedName>
        <fullName evidence="2">Uncharacterized protein</fullName>
    </submittedName>
</protein>
<feature type="region of interest" description="Disordered" evidence="1">
    <location>
        <begin position="31"/>
        <end position="53"/>
    </location>
</feature>